<gene>
    <name evidence="4" type="ORF">VNI00_009664</name>
</gene>
<protein>
    <recommendedName>
        <fullName evidence="3">Protein CPL1-like domain-containing protein</fullName>
    </recommendedName>
</protein>
<proteinExistence type="predicted"/>
<evidence type="ECO:0000256" key="2">
    <source>
        <dbReference type="SAM" id="SignalP"/>
    </source>
</evidence>
<dbReference type="InterPro" id="IPR048661">
    <property type="entry name" value="CPL1-like"/>
</dbReference>
<comment type="caution">
    <text evidence="4">The sequence shown here is derived from an EMBL/GenBank/DDBJ whole genome shotgun (WGS) entry which is preliminary data.</text>
</comment>
<dbReference type="EMBL" id="JAYKXP010000036">
    <property type="protein sequence ID" value="KAK7040758.1"/>
    <property type="molecule type" value="Genomic_DNA"/>
</dbReference>
<dbReference type="AlphaFoldDB" id="A0AAW0CRM3"/>
<dbReference type="PANTHER" id="PTHR35192:SF2">
    <property type="entry name" value="APPLE DOMAIN-CONTAINING PROTEIN"/>
    <property type="match status" value="1"/>
</dbReference>
<dbReference type="Proteomes" id="UP001383192">
    <property type="component" value="Unassembled WGS sequence"/>
</dbReference>
<keyword evidence="2" id="KW-0732">Signal</keyword>
<reference evidence="4 5" key="1">
    <citation type="submission" date="2024-01" db="EMBL/GenBank/DDBJ databases">
        <title>A draft genome for a cacao thread blight-causing isolate of Paramarasmius palmivorus.</title>
        <authorList>
            <person name="Baruah I.K."/>
            <person name="Bukari Y."/>
            <person name="Amoako-Attah I."/>
            <person name="Meinhardt L.W."/>
            <person name="Bailey B.A."/>
            <person name="Cohen S.P."/>
        </authorList>
    </citation>
    <scope>NUCLEOTIDE SEQUENCE [LARGE SCALE GENOMIC DNA]</scope>
    <source>
        <strain evidence="4 5">GH-12</strain>
    </source>
</reference>
<organism evidence="4 5">
    <name type="scientific">Paramarasmius palmivorus</name>
    <dbReference type="NCBI Taxonomy" id="297713"/>
    <lineage>
        <taxon>Eukaryota</taxon>
        <taxon>Fungi</taxon>
        <taxon>Dikarya</taxon>
        <taxon>Basidiomycota</taxon>
        <taxon>Agaricomycotina</taxon>
        <taxon>Agaricomycetes</taxon>
        <taxon>Agaricomycetidae</taxon>
        <taxon>Agaricales</taxon>
        <taxon>Marasmiineae</taxon>
        <taxon>Marasmiaceae</taxon>
        <taxon>Paramarasmius</taxon>
    </lineage>
</organism>
<feature type="chain" id="PRO_5043497208" description="Protein CPL1-like domain-containing protein" evidence="2">
    <location>
        <begin position="29"/>
        <end position="885"/>
    </location>
</feature>
<keyword evidence="5" id="KW-1185">Reference proteome</keyword>
<feature type="region of interest" description="Disordered" evidence="1">
    <location>
        <begin position="618"/>
        <end position="684"/>
    </location>
</feature>
<evidence type="ECO:0000256" key="1">
    <source>
        <dbReference type="SAM" id="MobiDB-lite"/>
    </source>
</evidence>
<evidence type="ECO:0000313" key="4">
    <source>
        <dbReference type="EMBL" id="KAK7040758.1"/>
    </source>
</evidence>
<feature type="domain" description="Protein CPL1-like" evidence="3">
    <location>
        <begin position="234"/>
        <end position="305"/>
    </location>
</feature>
<accession>A0AAW0CRM3</accession>
<feature type="signal peptide" evidence="2">
    <location>
        <begin position="1"/>
        <end position="28"/>
    </location>
</feature>
<evidence type="ECO:0000259" key="3">
    <source>
        <dbReference type="Pfam" id="PF21671"/>
    </source>
</evidence>
<sequence length="885" mass="90949">MRLSNRLISTFLFFLLSSFSLLVPSVGAIRRRHSSKPENAIIAARQHHPRTPVSRDLIDLCINLDASLNLLPPLLKELLVGQADVCLCLKDLDIFINAKVKDLGILGKLINVPELKILLNGLVRLHTPLANELRAYLILSCTHKALNVLFLLTLTTFAPTTIPATSTAMMALRELAKHASACHPRGCAMACDPSPVPHARMARRSQITTLEAAKELCQGKEVCGVPSSKSKHAFECIDVKTTSDSCGGCVYPHPWETTETSLATGKDCTALATSSVLRSTCQDSRCVVDKCQPGFKPNPTGDDCIAIGHITRADVSDPTKIDLNPLGLDVVAITDFSVDAKVNLKRRDDADPVEVDLNPLGINSVVTLDVSGLNPTVNQLGEALVPSLIHPVDQTGSSSCPVSAPPPATPPTTLGDLTALAYHLLDQLLGVIYLGDLLGDQCGCQDAPPSSTGALVKGLIDLTASLSLDILQADPTDTAGLTTLLNQILDAANSCLAVDDLDSGLNGLINQVVDLVNKILAGLNLVPTGVEQCGCKSDLVGSLAGSLLARRADPCVAGGTSGSGSSAIADPSKPIHVDLQCAGLNGDVVADLGSLNPATNELLDPLLGPLVHADGVSPCARSSSGIPSGSASSATTPTSSPTSSRSVVSSSGSKAGTNDGGGDGDCKDCKGPSGSTDPSKPVLVDLTPIGVNAKATVDLGPELNTLINNLGSLLSPVIRPADSASGSSGSPAPPDLVADLHAALNLGSTMAATAKKLYTSCGCSGNSTSPVFVVVVLTAKLEGALQVMKADPTDATVSAVLKLVDAVLAASKTCSAVPGLKVDIVASVNALIGNCNHLAVSLKALLKGLKTCGCSEELAASVSGSASGSVARSKMFRKRYIGGSH</sequence>
<feature type="compositionally biased region" description="Low complexity" evidence="1">
    <location>
        <begin position="620"/>
        <end position="653"/>
    </location>
</feature>
<name>A0AAW0CRM3_9AGAR</name>
<dbReference type="Pfam" id="PF21671">
    <property type="entry name" value="CPL1-like"/>
    <property type="match status" value="1"/>
</dbReference>
<dbReference type="PANTHER" id="PTHR35192">
    <property type="entry name" value="PROTEIN, PUTATIVE-RELATED"/>
    <property type="match status" value="1"/>
</dbReference>
<evidence type="ECO:0000313" key="5">
    <source>
        <dbReference type="Proteomes" id="UP001383192"/>
    </source>
</evidence>
<dbReference type="InterPro" id="IPR038955">
    <property type="entry name" value="PriA/CPL1_fungi"/>
</dbReference>